<dbReference type="CDD" id="cd00077">
    <property type="entry name" value="HDc"/>
    <property type="match status" value="1"/>
</dbReference>
<dbReference type="InterPro" id="IPR003607">
    <property type="entry name" value="HD/PDEase_dom"/>
</dbReference>
<evidence type="ECO:0000256" key="7">
    <source>
        <dbReference type="SAM" id="MobiDB-lite"/>
    </source>
</evidence>
<dbReference type="SMART" id="SM00471">
    <property type="entry name" value="HDc"/>
    <property type="match status" value="1"/>
</dbReference>
<keyword evidence="11" id="KW-1185">Reference proteome</keyword>
<feature type="binding site" evidence="4">
    <location>
        <position position="372"/>
    </location>
    <ligand>
        <name>AMP</name>
        <dbReference type="ChEBI" id="CHEBI:456215"/>
    </ligand>
</feature>
<keyword evidence="2" id="KW-0378">Hydrolase</keyword>
<feature type="active site" description="Proton donor" evidence="3">
    <location>
        <position position="312"/>
    </location>
</feature>
<feature type="region of interest" description="Disordered" evidence="7">
    <location>
        <begin position="659"/>
        <end position="680"/>
    </location>
</feature>
<evidence type="ECO:0000313" key="11">
    <source>
        <dbReference type="Proteomes" id="UP000242180"/>
    </source>
</evidence>
<evidence type="ECO:0000256" key="6">
    <source>
        <dbReference type="PROSITE-ProRule" id="PRU00169"/>
    </source>
</evidence>
<sequence>MDPSRCSVVISYYPAARPFTIDGNNDIATDSSPEYLNDLQQVFGQVILRTNAADAVEETRQLSKHTPTLLLLDLDTATPDMIADNDDLDDDDTVYTPSCSSSCSSASWTTPTSARIRKISRDLDAPVIACSSNDNPSFMLDCVHAGAADYVVKPLRMDVIKTLFLKLHRCRPDLKMHDATHGSSSSDNVLSTVSTLCPEDDDMQQRIKDIFNRDVRFTKSVMDIYANPLVVPPRPKYRGLPSERALALKHKVSSWDFSPFDLSHDDLIHCTCMIFEQVLLLPDLAYMSISQDQLYDFITDLSNAYLDANPYHNFAHAVDVLQCLYYFLCQLGLLPLIDRASHATQPEMHPKPQDLLRPNDIFALLIAAIGHDAGHPGVNNLFLINSAAPLALLYNDRSVLESFHSMTLFQIIKKHGFDQIGGGPGSSGYQAFRKTVVTSILATDMSLHADYVKQINSHAFRISGSENDNENGRLLLCSALIKCADISNVTRPFLRAAKWAELLVQESVCQGDLERTLGLPSLPLNDREKVVLEDSQIGFIRFVALELFENVREILPEMSFTVDCIRENLIRWENRKNATHDSGVASLGEEEEEEEEILKAKGEITVEAGSKRRSNSLDYHAQAVEVLRKRLSLDTSHKEDGGEFTKLPTMPTVALQSYDGHHGQHHHAEHHEYPGGDGPSPVYCQCTIQ</sequence>
<dbReference type="PROSITE" id="PS51845">
    <property type="entry name" value="PDEASE_I_2"/>
    <property type="match status" value="1"/>
</dbReference>
<dbReference type="GO" id="GO:0000160">
    <property type="term" value="P:phosphorelay signal transduction system"/>
    <property type="evidence" value="ECO:0007669"/>
    <property type="project" value="InterPro"/>
</dbReference>
<feature type="binding site" evidence="5">
    <location>
        <position position="485"/>
    </location>
    <ligand>
        <name>Zn(2+)</name>
        <dbReference type="ChEBI" id="CHEBI:29105"/>
        <label>1</label>
    </ligand>
</feature>
<feature type="binding site" evidence="4">
    <location>
        <position position="536"/>
    </location>
    <ligand>
        <name>AMP</name>
        <dbReference type="ChEBI" id="CHEBI:456215"/>
    </ligand>
</feature>
<evidence type="ECO:0000259" key="8">
    <source>
        <dbReference type="PROSITE" id="PS50110"/>
    </source>
</evidence>
<protein>
    <recommendedName>
        <fullName evidence="12">PDEase domain-containing protein</fullName>
    </recommendedName>
</protein>
<evidence type="ECO:0008006" key="12">
    <source>
        <dbReference type="Google" id="ProtNLM"/>
    </source>
</evidence>
<dbReference type="PANTHER" id="PTHR11347">
    <property type="entry name" value="CYCLIC NUCLEOTIDE PHOSPHODIESTERASE"/>
    <property type="match status" value="1"/>
</dbReference>
<dbReference type="SUPFAM" id="SSF52172">
    <property type="entry name" value="CheY-like"/>
    <property type="match status" value="1"/>
</dbReference>
<dbReference type="PRINTS" id="PR00387">
    <property type="entry name" value="PDIESTERASE1"/>
</dbReference>
<dbReference type="PROSITE" id="PS50110">
    <property type="entry name" value="RESPONSE_REGULATORY"/>
    <property type="match status" value="1"/>
</dbReference>
<feature type="modified residue" description="4-aspartylphosphate" evidence="6">
    <location>
        <position position="73"/>
    </location>
</feature>
<comment type="caution">
    <text evidence="10">The sequence shown here is derived from an EMBL/GenBank/DDBJ whole genome shotgun (WGS) entry which is preliminary data.</text>
</comment>
<keyword evidence="1 5" id="KW-0479">Metal-binding</keyword>
<keyword evidence="6" id="KW-0597">Phosphoprotein</keyword>
<accession>A0A1X2HBB2</accession>
<proteinExistence type="predicted"/>
<dbReference type="InterPro" id="IPR011006">
    <property type="entry name" value="CheY-like_superfamily"/>
</dbReference>
<evidence type="ECO:0000256" key="4">
    <source>
        <dbReference type="PIRSR" id="PIRSR623088-2"/>
    </source>
</evidence>
<dbReference type="Pfam" id="PF00233">
    <property type="entry name" value="PDEase_I"/>
    <property type="match status" value="1"/>
</dbReference>
<dbReference type="OMA" id="YCQCTIQ"/>
<dbReference type="InterPro" id="IPR036971">
    <property type="entry name" value="PDEase_catalytic_dom_sf"/>
</dbReference>
<evidence type="ECO:0000256" key="5">
    <source>
        <dbReference type="PIRSR" id="PIRSR623088-3"/>
    </source>
</evidence>
<feature type="binding site" evidence="5">
    <location>
        <position position="372"/>
    </location>
    <ligand>
        <name>Zn(2+)</name>
        <dbReference type="ChEBI" id="CHEBI:29105"/>
        <label>2</label>
    </ligand>
</feature>
<reference evidence="10 11" key="1">
    <citation type="submission" date="2016-07" db="EMBL/GenBank/DDBJ databases">
        <title>Pervasive Adenine N6-methylation of Active Genes in Fungi.</title>
        <authorList>
            <consortium name="DOE Joint Genome Institute"/>
            <person name="Mondo S.J."/>
            <person name="Dannebaum R.O."/>
            <person name="Kuo R.C."/>
            <person name="Labutti K."/>
            <person name="Haridas S."/>
            <person name="Kuo A."/>
            <person name="Salamov A."/>
            <person name="Ahrendt S.R."/>
            <person name="Lipzen A."/>
            <person name="Sullivan W."/>
            <person name="Andreopoulos W.B."/>
            <person name="Clum A."/>
            <person name="Lindquist E."/>
            <person name="Daum C."/>
            <person name="Ramamoorthy G.K."/>
            <person name="Gryganskyi A."/>
            <person name="Culley D."/>
            <person name="Magnuson J.K."/>
            <person name="James T.Y."/>
            <person name="O'Malley M.A."/>
            <person name="Stajich J.E."/>
            <person name="Spatafora J.W."/>
            <person name="Visel A."/>
            <person name="Grigoriev I.V."/>
        </authorList>
    </citation>
    <scope>NUCLEOTIDE SEQUENCE [LARGE SCALE GENOMIC DNA]</scope>
    <source>
        <strain evidence="10 11">NRRL 2496</strain>
    </source>
</reference>
<feature type="binding site" evidence="5">
    <location>
        <position position="372"/>
    </location>
    <ligand>
        <name>Zn(2+)</name>
        <dbReference type="ChEBI" id="CHEBI:29105"/>
        <label>1</label>
    </ligand>
</feature>
<feature type="domain" description="PDEase" evidence="9">
    <location>
        <begin position="236"/>
        <end position="579"/>
    </location>
</feature>
<evidence type="ECO:0000256" key="3">
    <source>
        <dbReference type="PIRSR" id="PIRSR623088-1"/>
    </source>
</evidence>
<dbReference type="OrthoDB" id="546632at2759"/>
<feature type="binding site" evidence="4">
    <location>
        <begin position="312"/>
        <end position="316"/>
    </location>
    <ligand>
        <name>AMP</name>
        <dbReference type="ChEBI" id="CHEBI:456215"/>
    </ligand>
</feature>
<name>A0A1X2HBB2_SYNRA</name>
<evidence type="ECO:0000313" key="10">
    <source>
        <dbReference type="EMBL" id="ORY95956.1"/>
    </source>
</evidence>
<organism evidence="10 11">
    <name type="scientific">Syncephalastrum racemosum</name>
    <name type="common">Filamentous fungus</name>
    <dbReference type="NCBI Taxonomy" id="13706"/>
    <lineage>
        <taxon>Eukaryota</taxon>
        <taxon>Fungi</taxon>
        <taxon>Fungi incertae sedis</taxon>
        <taxon>Mucoromycota</taxon>
        <taxon>Mucoromycotina</taxon>
        <taxon>Mucoromycetes</taxon>
        <taxon>Mucorales</taxon>
        <taxon>Syncephalastraceae</taxon>
        <taxon>Syncephalastrum</taxon>
    </lineage>
</organism>
<feature type="domain" description="Response regulatory" evidence="8">
    <location>
        <begin position="18"/>
        <end position="168"/>
    </location>
</feature>
<dbReference type="STRING" id="13706.A0A1X2HBB2"/>
<dbReference type="InterPro" id="IPR023088">
    <property type="entry name" value="PDEase"/>
</dbReference>
<evidence type="ECO:0000256" key="2">
    <source>
        <dbReference type="ARBA" id="ARBA00022801"/>
    </source>
</evidence>
<dbReference type="EMBL" id="MCGN01000006">
    <property type="protein sequence ID" value="ORY95956.1"/>
    <property type="molecule type" value="Genomic_DNA"/>
</dbReference>
<dbReference type="InParanoid" id="A0A1X2HBB2"/>
<dbReference type="Gene3D" id="3.40.50.2300">
    <property type="match status" value="1"/>
</dbReference>
<dbReference type="Gene3D" id="1.10.1300.10">
    <property type="entry name" value="3'5'-cyclic nucleotide phosphodiesterase, catalytic domain"/>
    <property type="match status" value="1"/>
</dbReference>
<dbReference type="InterPro" id="IPR002073">
    <property type="entry name" value="PDEase_catalytic_dom"/>
</dbReference>
<feature type="binding site" evidence="4">
    <location>
        <position position="485"/>
    </location>
    <ligand>
        <name>AMP</name>
        <dbReference type="ChEBI" id="CHEBI:456215"/>
    </ligand>
</feature>
<evidence type="ECO:0000256" key="1">
    <source>
        <dbReference type="ARBA" id="ARBA00022723"/>
    </source>
</evidence>
<gene>
    <name evidence="10" type="ORF">BCR43DRAFT_493863</name>
</gene>
<feature type="binding site" evidence="5">
    <location>
        <position position="371"/>
    </location>
    <ligand>
        <name>Zn(2+)</name>
        <dbReference type="ChEBI" id="CHEBI:29105"/>
        <label>1</label>
    </ligand>
</feature>
<dbReference type="AlphaFoldDB" id="A0A1X2HBB2"/>
<dbReference type="GO" id="GO:0004114">
    <property type="term" value="F:3',5'-cyclic-nucleotide phosphodiesterase activity"/>
    <property type="evidence" value="ECO:0007669"/>
    <property type="project" value="InterPro"/>
</dbReference>
<feature type="binding site" evidence="5">
    <location>
        <position position="316"/>
    </location>
    <ligand>
        <name>Zn(2+)</name>
        <dbReference type="ChEBI" id="CHEBI:29105"/>
        <label>1</label>
    </ligand>
</feature>
<dbReference type="Proteomes" id="UP000242180">
    <property type="component" value="Unassembled WGS sequence"/>
</dbReference>
<dbReference type="GO" id="GO:0046872">
    <property type="term" value="F:metal ion binding"/>
    <property type="evidence" value="ECO:0007669"/>
    <property type="project" value="UniProtKB-KW"/>
</dbReference>
<evidence type="ECO:0000259" key="9">
    <source>
        <dbReference type="PROSITE" id="PS51845"/>
    </source>
</evidence>
<dbReference type="InterPro" id="IPR001789">
    <property type="entry name" value="Sig_transdc_resp-reg_receiver"/>
</dbReference>
<dbReference type="SUPFAM" id="SSF109604">
    <property type="entry name" value="HD-domain/PDEase-like"/>
    <property type="match status" value="1"/>
</dbReference>